<sequence>MSWRGRGEARWAAAGQPLPHCAFSPRRRGRLAGVPGQHAGEGQLGPCSPSGGSLAPPEGAVAPGSMAAALRWVSGLFCVPLPWASSEVQAVLLEPQGRDCSQIWVENQRAPVVCTPASQRSQCPVQEGSLQFVFCDKHTDSGWMVIQSQDWGGERLLDFERCRQEYKEGFGDWGEPGLRTELTVDLQDVGDHSLWARSDSFRVNQGDQFYWLYLPACTQGHRGWGEGWDPRVPNFSAYFCQPQLSGEGCSSWTTCRGAQMARIHDGGAAEGLHRGHRTGDTFQGSGGAHNQEGCGFSTLHHTPDG</sequence>
<evidence type="ECO:0000256" key="3">
    <source>
        <dbReference type="SAM" id="MobiDB-lite"/>
    </source>
</evidence>
<dbReference type="InterPro" id="IPR014716">
    <property type="entry name" value="Fibrinogen_a/b/g_C_1"/>
</dbReference>
<dbReference type="Gene3D" id="3.90.215.10">
    <property type="entry name" value="Gamma Fibrinogen, chain A, domain 1"/>
    <property type="match status" value="1"/>
</dbReference>
<dbReference type="InterPro" id="IPR036056">
    <property type="entry name" value="Fibrinogen-like_C"/>
</dbReference>
<comment type="subcellular location">
    <subcellularLocation>
        <location evidence="1">Secreted</location>
    </subcellularLocation>
</comment>
<feature type="domain" description="Fibrinogen C-terminal" evidence="4">
    <location>
        <begin position="98"/>
        <end position="213"/>
    </location>
</feature>
<keyword evidence="2" id="KW-0964">Secreted</keyword>
<organism evidence="5 6">
    <name type="scientific">Eschrichtius robustus</name>
    <name type="common">California gray whale</name>
    <name type="synonym">Eschrichtius gibbosus</name>
    <dbReference type="NCBI Taxonomy" id="9764"/>
    <lineage>
        <taxon>Eukaryota</taxon>
        <taxon>Metazoa</taxon>
        <taxon>Chordata</taxon>
        <taxon>Craniata</taxon>
        <taxon>Vertebrata</taxon>
        <taxon>Euteleostomi</taxon>
        <taxon>Mammalia</taxon>
        <taxon>Eutheria</taxon>
        <taxon>Laurasiatheria</taxon>
        <taxon>Artiodactyla</taxon>
        <taxon>Whippomorpha</taxon>
        <taxon>Cetacea</taxon>
        <taxon>Mysticeti</taxon>
        <taxon>Eschrichtiidae</taxon>
        <taxon>Eschrichtius</taxon>
    </lineage>
</organism>
<evidence type="ECO:0000313" key="6">
    <source>
        <dbReference type="Proteomes" id="UP001159641"/>
    </source>
</evidence>
<gene>
    <name evidence="5" type="ORF">J1605_020564</name>
</gene>
<dbReference type="SUPFAM" id="SSF56496">
    <property type="entry name" value="Fibrinogen C-terminal domain-like"/>
    <property type="match status" value="1"/>
</dbReference>
<protein>
    <recommendedName>
        <fullName evidence="4">Fibrinogen C-terminal domain-containing protein</fullName>
    </recommendedName>
</protein>
<feature type="region of interest" description="Disordered" evidence="3">
    <location>
        <begin position="277"/>
        <end position="305"/>
    </location>
</feature>
<feature type="region of interest" description="Disordered" evidence="3">
    <location>
        <begin position="32"/>
        <end position="59"/>
    </location>
</feature>
<proteinExistence type="predicted"/>
<dbReference type="EMBL" id="JAIQCJ010001201">
    <property type="protein sequence ID" value="KAJ8791842.1"/>
    <property type="molecule type" value="Genomic_DNA"/>
</dbReference>
<dbReference type="AlphaFoldDB" id="A0AB34HL45"/>
<evidence type="ECO:0000256" key="2">
    <source>
        <dbReference type="ARBA" id="ARBA00022525"/>
    </source>
</evidence>
<dbReference type="Proteomes" id="UP001159641">
    <property type="component" value="Unassembled WGS sequence"/>
</dbReference>
<evidence type="ECO:0000259" key="4">
    <source>
        <dbReference type="Pfam" id="PF00147"/>
    </source>
</evidence>
<reference evidence="5 6" key="1">
    <citation type="submission" date="2022-11" db="EMBL/GenBank/DDBJ databases">
        <title>Whole genome sequence of Eschrichtius robustus ER-17-0199.</title>
        <authorList>
            <person name="Bruniche-Olsen A."/>
            <person name="Black A.N."/>
            <person name="Fields C.J."/>
            <person name="Walden K."/>
            <person name="Dewoody J.A."/>
        </authorList>
    </citation>
    <scope>NUCLEOTIDE SEQUENCE [LARGE SCALE GENOMIC DNA]</scope>
    <source>
        <strain evidence="5">ER-17-0199</strain>
        <tissue evidence="5">Blubber</tissue>
    </source>
</reference>
<keyword evidence="6" id="KW-1185">Reference proteome</keyword>
<evidence type="ECO:0000313" key="5">
    <source>
        <dbReference type="EMBL" id="KAJ8791842.1"/>
    </source>
</evidence>
<dbReference type="InterPro" id="IPR002181">
    <property type="entry name" value="Fibrinogen_a/b/g_C_dom"/>
</dbReference>
<accession>A0AB34HL45</accession>
<comment type="caution">
    <text evidence="5">The sequence shown here is derived from an EMBL/GenBank/DDBJ whole genome shotgun (WGS) entry which is preliminary data.</text>
</comment>
<dbReference type="GO" id="GO:0005576">
    <property type="term" value="C:extracellular region"/>
    <property type="evidence" value="ECO:0007669"/>
    <property type="project" value="UniProtKB-SubCell"/>
</dbReference>
<evidence type="ECO:0000256" key="1">
    <source>
        <dbReference type="ARBA" id="ARBA00004613"/>
    </source>
</evidence>
<name>A0AB34HL45_ESCRO</name>
<dbReference type="Pfam" id="PF00147">
    <property type="entry name" value="Fibrinogen_C"/>
    <property type="match status" value="1"/>
</dbReference>